<name>A0A382IWK1_9ZZZZ</name>
<protein>
    <recommendedName>
        <fullName evidence="1">CMP/dCMP-type deaminase domain-containing protein</fullName>
    </recommendedName>
</protein>
<organism evidence="2">
    <name type="scientific">marine metagenome</name>
    <dbReference type="NCBI Taxonomy" id="408172"/>
    <lineage>
        <taxon>unclassified sequences</taxon>
        <taxon>metagenomes</taxon>
        <taxon>ecological metagenomes</taxon>
    </lineage>
</organism>
<dbReference type="InterPro" id="IPR002125">
    <property type="entry name" value="CMP_dCMP_dom"/>
</dbReference>
<dbReference type="InterPro" id="IPR016193">
    <property type="entry name" value="Cytidine_deaminase-like"/>
</dbReference>
<evidence type="ECO:0000313" key="2">
    <source>
        <dbReference type="EMBL" id="SVC03542.1"/>
    </source>
</evidence>
<dbReference type="GO" id="GO:0052717">
    <property type="term" value="F:tRNA-specific adenosine-34 deaminase activity"/>
    <property type="evidence" value="ECO:0007669"/>
    <property type="project" value="UniProtKB-EC"/>
</dbReference>
<dbReference type="SUPFAM" id="SSF53927">
    <property type="entry name" value="Cytidine deaminase-like"/>
    <property type="match status" value="1"/>
</dbReference>
<dbReference type="Pfam" id="PF00383">
    <property type="entry name" value="dCMP_cyt_deam_1"/>
    <property type="match status" value="1"/>
</dbReference>
<dbReference type="EMBL" id="UINC01069846">
    <property type="protein sequence ID" value="SVC03542.1"/>
    <property type="molecule type" value="Genomic_DNA"/>
</dbReference>
<evidence type="ECO:0000259" key="1">
    <source>
        <dbReference type="PROSITE" id="PS51747"/>
    </source>
</evidence>
<dbReference type="Gene3D" id="3.40.140.10">
    <property type="entry name" value="Cytidine Deaminase, domain 2"/>
    <property type="match status" value="1"/>
</dbReference>
<feature type="domain" description="CMP/dCMP-type deaminase" evidence="1">
    <location>
        <begin position="44"/>
        <end position="104"/>
    </location>
</feature>
<dbReference type="PANTHER" id="PTHR11079">
    <property type="entry name" value="CYTOSINE DEAMINASE FAMILY MEMBER"/>
    <property type="match status" value="1"/>
</dbReference>
<accession>A0A382IWK1</accession>
<dbReference type="GO" id="GO:0046872">
    <property type="term" value="F:metal ion binding"/>
    <property type="evidence" value="ECO:0007669"/>
    <property type="project" value="UniProtKB-KW"/>
</dbReference>
<dbReference type="PROSITE" id="PS51747">
    <property type="entry name" value="CYT_DCMP_DEAMINASES_2"/>
    <property type="match status" value="1"/>
</dbReference>
<gene>
    <name evidence="2" type="ORF">METZ01_LOCUS256396</name>
</gene>
<dbReference type="GO" id="GO:0002100">
    <property type="term" value="P:tRNA wobble adenosine to inosine editing"/>
    <property type="evidence" value="ECO:0007669"/>
    <property type="project" value="InterPro"/>
</dbReference>
<dbReference type="AlphaFoldDB" id="A0A382IWK1"/>
<sequence length="104" mass="11681">MAIQDISGLRTIRQNRFKETQMLEIAKESTTCPFEKLHPSQLNRDDEFFMKLAYNLAIDAWNADEVPVGTVIVHGEEVIASARNETRIANDPTAHAEIIAITQA</sequence>
<dbReference type="PANTHER" id="PTHR11079:SF179">
    <property type="entry name" value="TRNA(ADENINE(34)) DEAMINASE, CHLOROPLASTIC"/>
    <property type="match status" value="1"/>
</dbReference>
<reference evidence="2" key="1">
    <citation type="submission" date="2018-05" db="EMBL/GenBank/DDBJ databases">
        <authorList>
            <person name="Lanie J.A."/>
            <person name="Ng W.-L."/>
            <person name="Kazmierczak K.M."/>
            <person name="Andrzejewski T.M."/>
            <person name="Davidsen T.M."/>
            <person name="Wayne K.J."/>
            <person name="Tettelin H."/>
            <person name="Glass J.I."/>
            <person name="Rusch D."/>
            <person name="Podicherti R."/>
            <person name="Tsui H.-C.T."/>
            <person name="Winkler M.E."/>
        </authorList>
    </citation>
    <scope>NUCLEOTIDE SEQUENCE</scope>
</reference>
<feature type="non-terminal residue" evidence="2">
    <location>
        <position position="104"/>
    </location>
</feature>
<proteinExistence type="predicted"/>